<dbReference type="AlphaFoldDB" id="A0A1H8V9R2"/>
<gene>
    <name evidence="3" type="ORF">SAMN04490178_110128</name>
</gene>
<dbReference type="EMBL" id="FODY01000010">
    <property type="protein sequence ID" value="SEP11558.1"/>
    <property type="molecule type" value="Genomic_DNA"/>
</dbReference>
<dbReference type="InterPro" id="IPR048068">
    <property type="entry name" value="LarA-like"/>
</dbReference>
<proteinExistence type="predicted"/>
<dbReference type="Proteomes" id="UP000198847">
    <property type="component" value="Unassembled WGS sequence"/>
</dbReference>
<evidence type="ECO:0000259" key="2">
    <source>
        <dbReference type="Pfam" id="PF21113"/>
    </source>
</evidence>
<dbReference type="PANTHER" id="PTHR33171:SF17">
    <property type="entry name" value="LARA-LIKE N-TERMINAL DOMAIN-CONTAINING PROTEIN"/>
    <property type="match status" value="1"/>
</dbReference>
<sequence>MSDTGNRLELEGVSDKMQEIELAFGEQSLRLVLPDVQCVDVVEGSLTPGVGNIVEAARQALAEPVGEPPLRHKVKATDKVVIIVSDITRRWVRHDLFLPVLLDELNAAGIADKQITVLVALGAHRPHSQEENLLAYGQAVVERVTIAQSYAPETDQFVRLGTTSRGVPVTVNRRVVEADRVILTGGICYHPMAGFGGGRKAILPGVSGYDSIQGNHRFCLSKVEGDGVNPHSASGRLNDNEMHLDMMEMAEMVKPDFLFNVVLNPEGEIAAFFAGHWLKAWQAGCKKVEEIYGVPVEQAADLVIVSAGGAPKDMNFYQACKAIQNAAGAVKPGGLMIAVMECRDIEDPPDFSQWFHYPSLLEAEQALRVAFTVPGFIALKTGYIARELPIIVVTLAENAAFFARTGIQAVTGLEEALQLAAKRLDLPNSRIIVLPHGGSTLPLIGA</sequence>
<evidence type="ECO:0000313" key="4">
    <source>
        <dbReference type="Proteomes" id="UP000198847"/>
    </source>
</evidence>
<dbReference type="Gene3D" id="3.90.226.30">
    <property type="match status" value="1"/>
</dbReference>
<organism evidence="3 4">
    <name type="scientific">Propionispora vibrioides</name>
    <dbReference type="NCBI Taxonomy" id="112903"/>
    <lineage>
        <taxon>Bacteria</taxon>
        <taxon>Bacillati</taxon>
        <taxon>Bacillota</taxon>
        <taxon>Negativicutes</taxon>
        <taxon>Selenomonadales</taxon>
        <taxon>Sporomusaceae</taxon>
        <taxon>Propionispora</taxon>
    </lineage>
</organism>
<reference evidence="3 4" key="1">
    <citation type="submission" date="2016-10" db="EMBL/GenBank/DDBJ databases">
        <authorList>
            <person name="de Groot N.N."/>
        </authorList>
    </citation>
    <scope>NUCLEOTIDE SEQUENCE [LARGE SCALE GENOMIC DNA]</scope>
    <source>
        <strain evidence="3 4">DSM 13305</strain>
    </source>
</reference>
<dbReference type="InterPro" id="IPR043166">
    <property type="entry name" value="LarA-like_C"/>
</dbReference>
<accession>A0A1H8V9R2</accession>
<dbReference type="GO" id="GO:0050043">
    <property type="term" value="F:lactate racemase activity"/>
    <property type="evidence" value="ECO:0007669"/>
    <property type="project" value="InterPro"/>
</dbReference>
<protein>
    <submittedName>
        <fullName evidence="3">Nickel-dependent lactate racemase</fullName>
    </submittedName>
</protein>
<dbReference type="Gene3D" id="3.40.50.11440">
    <property type="match status" value="1"/>
</dbReference>
<dbReference type="PANTHER" id="PTHR33171">
    <property type="entry name" value="LAR_N DOMAIN-CONTAINING PROTEIN"/>
    <property type="match status" value="1"/>
</dbReference>
<evidence type="ECO:0000313" key="3">
    <source>
        <dbReference type="EMBL" id="SEP11558.1"/>
    </source>
</evidence>
<dbReference type="InterPro" id="IPR048520">
    <property type="entry name" value="LarA_C"/>
</dbReference>
<evidence type="ECO:0000259" key="1">
    <source>
        <dbReference type="Pfam" id="PF09861"/>
    </source>
</evidence>
<dbReference type="NCBIfam" id="NF033504">
    <property type="entry name" value="Ni_dep_LarA"/>
    <property type="match status" value="1"/>
</dbReference>
<dbReference type="STRING" id="112903.SAMN04490178_110128"/>
<name>A0A1H8V9R2_9FIRM</name>
<dbReference type="InterPro" id="IPR047926">
    <property type="entry name" value="Ni_dep_LarA"/>
</dbReference>
<keyword evidence="4" id="KW-1185">Reference proteome</keyword>
<feature type="domain" description="LarA-like N-terminal" evidence="1">
    <location>
        <begin position="24"/>
        <end position="220"/>
    </location>
</feature>
<dbReference type="RefSeq" id="WP_342725409.1">
    <property type="nucleotide sequence ID" value="NZ_FODY01000010.1"/>
</dbReference>
<dbReference type="Pfam" id="PF21113">
    <property type="entry name" value="LarA_C"/>
    <property type="match status" value="1"/>
</dbReference>
<dbReference type="InterPro" id="IPR018657">
    <property type="entry name" value="LarA-like_N"/>
</dbReference>
<feature type="domain" description="Lactate racemase C-terminal" evidence="2">
    <location>
        <begin position="298"/>
        <end position="439"/>
    </location>
</feature>
<dbReference type="Pfam" id="PF09861">
    <property type="entry name" value="Lar_N"/>
    <property type="match status" value="1"/>
</dbReference>